<name>A0A917S0S4_9BACL</name>
<gene>
    <name evidence="1" type="ORF">GCM10007968_09340</name>
</gene>
<evidence type="ECO:0000313" key="2">
    <source>
        <dbReference type="Proteomes" id="UP000654670"/>
    </source>
</evidence>
<protein>
    <submittedName>
        <fullName evidence="1">Uncharacterized protein</fullName>
    </submittedName>
</protein>
<organism evidence="1 2">
    <name type="scientific">Sporolactobacillus putidus</name>
    <dbReference type="NCBI Taxonomy" id="492735"/>
    <lineage>
        <taxon>Bacteria</taxon>
        <taxon>Bacillati</taxon>
        <taxon>Bacillota</taxon>
        <taxon>Bacilli</taxon>
        <taxon>Bacillales</taxon>
        <taxon>Sporolactobacillaceae</taxon>
        <taxon>Sporolactobacillus</taxon>
    </lineage>
</organism>
<dbReference type="EMBL" id="BMOK01000003">
    <property type="protein sequence ID" value="GGL47390.1"/>
    <property type="molecule type" value="Genomic_DNA"/>
</dbReference>
<keyword evidence="2" id="KW-1185">Reference proteome</keyword>
<accession>A0A917S0S4</accession>
<reference evidence="1" key="2">
    <citation type="submission" date="2020-09" db="EMBL/GenBank/DDBJ databases">
        <authorList>
            <person name="Sun Q."/>
            <person name="Ohkuma M."/>
        </authorList>
    </citation>
    <scope>NUCLEOTIDE SEQUENCE</scope>
    <source>
        <strain evidence="1">JCM 15325</strain>
    </source>
</reference>
<dbReference type="AlphaFoldDB" id="A0A917S0S4"/>
<comment type="caution">
    <text evidence="1">The sequence shown here is derived from an EMBL/GenBank/DDBJ whole genome shotgun (WGS) entry which is preliminary data.</text>
</comment>
<evidence type="ECO:0000313" key="1">
    <source>
        <dbReference type="EMBL" id="GGL47390.1"/>
    </source>
</evidence>
<reference evidence="1" key="1">
    <citation type="journal article" date="2014" name="Int. J. Syst. Evol. Microbiol.">
        <title>Complete genome sequence of Corynebacterium casei LMG S-19264T (=DSM 44701T), isolated from a smear-ripened cheese.</title>
        <authorList>
            <consortium name="US DOE Joint Genome Institute (JGI-PGF)"/>
            <person name="Walter F."/>
            <person name="Albersmeier A."/>
            <person name="Kalinowski J."/>
            <person name="Ruckert C."/>
        </authorList>
    </citation>
    <scope>NUCLEOTIDE SEQUENCE</scope>
    <source>
        <strain evidence="1">JCM 15325</strain>
    </source>
</reference>
<sequence>MNESTLTDRAIHVNITLTDRVLICLISVWPNGRSSFHAKVTALCLQVLKEKRRQ</sequence>
<proteinExistence type="predicted"/>
<dbReference type="Proteomes" id="UP000654670">
    <property type="component" value="Unassembled WGS sequence"/>
</dbReference>